<dbReference type="OrthoDB" id="2017825at2759"/>
<gene>
    <name evidence="1" type="ORF">SHERM_26444</name>
</gene>
<proteinExistence type="predicted"/>
<evidence type="ECO:0000313" key="2">
    <source>
        <dbReference type="Proteomes" id="UP001153555"/>
    </source>
</evidence>
<keyword evidence="2" id="KW-1185">Reference proteome</keyword>
<reference evidence="1" key="1">
    <citation type="submission" date="2019-12" db="EMBL/GenBank/DDBJ databases">
        <authorList>
            <person name="Scholes J."/>
        </authorList>
    </citation>
    <scope>NUCLEOTIDE SEQUENCE</scope>
</reference>
<sequence length="476" mass="51971">MRLVLLLINPPSASLFTGNLLLPFALLHHLLCSTYQAFGILVTPNWCTVFGGVIDLAMVSETSVVDKLIRFGQSAQGKAQGLLVWLQKPNHRSPTEILKRLQREAFSDIMKLRDRQEKVERLLTYKSSKGSPFQEASTHVRGKVDVMGALFFMDGVDEHKYDAVQKSGIRTGIDTRLAFETGIRERDTLLAEFIASEKGRGGDISCGSLSLSKVLYKAHVTNWFSAIAVPLGAHCRDVGIPLSSHQEMGLTTYSECGPPLLNQENSSAIGITVRKSNVAASLAQFVSGIGLQVNSSGIGRALSTFGQVVWQLPKNTKLSLVGVHKEFKPSGQDLSLGALALPVNLFKRNRFSEALVEEDGPSDFGRRDSGGSIALMFNSDIDEGMRIGGWIEKRNSNPSNLQWAVGVCDTPEDEFGWGLSIGGSSCGLDSFLEHLQVESFLNLSFGGKFKLRPAVVYVKDGECQFPALMLRSSWSL</sequence>
<dbReference type="PANTHER" id="PTHR35097">
    <property type="entry name" value="GDSL ESTERASE/LIPASE"/>
    <property type="match status" value="1"/>
</dbReference>
<accession>A0A9N7NJC1</accession>
<comment type="caution">
    <text evidence="1">The sequence shown here is derived from an EMBL/GenBank/DDBJ whole genome shotgun (WGS) entry which is preliminary data.</text>
</comment>
<name>A0A9N7NJC1_STRHE</name>
<dbReference type="EMBL" id="CACSLK010027831">
    <property type="protein sequence ID" value="CAA0831061.1"/>
    <property type="molecule type" value="Genomic_DNA"/>
</dbReference>
<protein>
    <submittedName>
        <fullName evidence="1">Uncharacterized protein</fullName>
    </submittedName>
</protein>
<dbReference type="Proteomes" id="UP001153555">
    <property type="component" value="Unassembled WGS sequence"/>
</dbReference>
<evidence type="ECO:0000313" key="1">
    <source>
        <dbReference type="EMBL" id="CAA0831061.1"/>
    </source>
</evidence>
<organism evidence="1 2">
    <name type="scientific">Striga hermonthica</name>
    <name type="common">Purple witchweed</name>
    <name type="synonym">Buchnera hermonthica</name>
    <dbReference type="NCBI Taxonomy" id="68872"/>
    <lineage>
        <taxon>Eukaryota</taxon>
        <taxon>Viridiplantae</taxon>
        <taxon>Streptophyta</taxon>
        <taxon>Embryophyta</taxon>
        <taxon>Tracheophyta</taxon>
        <taxon>Spermatophyta</taxon>
        <taxon>Magnoliopsida</taxon>
        <taxon>eudicotyledons</taxon>
        <taxon>Gunneridae</taxon>
        <taxon>Pentapetalae</taxon>
        <taxon>asterids</taxon>
        <taxon>lamiids</taxon>
        <taxon>Lamiales</taxon>
        <taxon>Orobanchaceae</taxon>
        <taxon>Buchnereae</taxon>
        <taxon>Striga</taxon>
    </lineage>
</organism>
<dbReference type="PANTHER" id="PTHR35097:SF1">
    <property type="entry name" value="GDSL ESTERASE_LIPASE"/>
    <property type="match status" value="1"/>
</dbReference>
<dbReference type="AlphaFoldDB" id="A0A9N7NJC1"/>